<gene>
    <name evidence="1" type="ORF">FD35_GL001752</name>
</gene>
<name>A0A0R1RIC4_9LACO</name>
<dbReference type="eggNOG" id="ENOG5031IKE">
    <property type="taxonomic scope" value="Bacteria"/>
</dbReference>
<reference evidence="1 2" key="1">
    <citation type="journal article" date="2015" name="Genome Announc.">
        <title>Expanding the biotechnology potential of lactobacilli through comparative genomics of 213 strains and associated genera.</title>
        <authorList>
            <person name="Sun Z."/>
            <person name="Harris H.M."/>
            <person name="McCann A."/>
            <person name="Guo C."/>
            <person name="Argimon S."/>
            <person name="Zhang W."/>
            <person name="Yang X."/>
            <person name="Jeffery I.B."/>
            <person name="Cooney J.C."/>
            <person name="Kagawa T.F."/>
            <person name="Liu W."/>
            <person name="Song Y."/>
            <person name="Salvetti E."/>
            <person name="Wrobel A."/>
            <person name="Rasinkangas P."/>
            <person name="Parkhill J."/>
            <person name="Rea M.C."/>
            <person name="O'Sullivan O."/>
            <person name="Ritari J."/>
            <person name="Douillard F.P."/>
            <person name="Paul Ross R."/>
            <person name="Yang R."/>
            <person name="Briner A.E."/>
            <person name="Felis G.E."/>
            <person name="de Vos W.M."/>
            <person name="Barrangou R."/>
            <person name="Klaenhammer T.R."/>
            <person name="Caufield P.W."/>
            <person name="Cui Y."/>
            <person name="Zhang H."/>
            <person name="O'Toole P.W."/>
        </authorList>
    </citation>
    <scope>NUCLEOTIDE SEQUENCE [LARGE SCALE GENOMIC DNA]</scope>
    <source>
        <strain evidence="1 2">DSM 15814</strain>
    </source>
</reference>
<evidence type="ECO:0008006" key="3">
    <source>
        <dbReference type="Google" id="ProtNLM"/>
    </source>
</evidence>
<dbReference type="EMBL" id="AZFF01000003">
    <property type="protein sequence ID" value="KRL56653.1"/>
    <property type="molecule type" value="Genomic_DNA"/>
</dbReference>
<dbReference type="PATRIC" id="fig|1114972.6.peg.1786"/>
<protein>
    <recommendedName>
        <fullName evidence="3">DUF1064 domain-containing protein</fullName>
    </recommendedName>
</protein>
<proteinExistence type="predicted"/>
<dbReference type="AlphaFoldDB" id="A0A0R1RIC4"/>
<evidence type="ECO:0000313" key="2">
    <source>
        <dbReference type="Proteomes" id="UP000051999"/>
    </source>
</evidence>
<evidence type="ECO:0000313" key="1">
    <source>
        <dbReference type="EMBL" id="KRL56653.1"/>
    </source>
</evidence>
<accession>A0A0R1RIC4</accession>
<sequence length="182" mass="21263">MNMNSPTALNKRGKKIHKWGQDWDSQKELDFYERFLMKQVKPDNLLIHHSYPLCDLYQVTNDPVMGPIKIRSWKYTPDFVVLDDFKHFLHVYDVKNSLGVYGLSEANKLTFKMFARKYGIPVEGVVVRAHDFKVAAIGVSKQLDLDWTAKKAAKRAKENKKPTVPPRVKSDVWYNWKEATNY</sequence>
<dbReference type="Proteomes" id="UP000051999">
    <property type="component" value="Unassembled WGS sequence"/>
</dbReference>
<keyword evidence="2" id="KW-1185">Reference proteome</keyword>
<comment type="caution">
    <text evidence="1">The sequence shown here is derived from an EMBL/GenBank/DDBJ whole genome shotgun (WGS) entry which is preliminary data.</text>
</comment>
<organism evidence="1 2">
    <name type="scientific">Furfurilactobacillus rossiae DSM 15814</name>
    <dbReference type="NCBI Taxonomy" id="1114972"/>
    <lineage>
        <taxon>Bacteria</taxon>
        <taxon>Bacillati</taxon>
        <taxon>Bacillota</taxon>
        <taxon>Bacilli</taxon>
        <taxon>Lactobacillales</taxon>
        <taxon>Lactobacillaceae</taxon>
        <taxon>Furfurilactobacillus</taxon>
    </lineage>
</organism>
<dbReference type="STRING" id="1114972.FD35_GL001752"/>